<reference evidence="8" key="1">
    <citation type="submission" date="2021-01" db="UniProtKB">
        <authorList>
            <consortium name="EnsemblMetazoa"/>
        </authorList>
    </citation>
    <scope>IDENTIFICATION</scope>
</reference>
<dbReference type="GO" id="GO:0035999">
    <property type="term" value="P:tetrahydrofolate interconversion"/>
    <property type="evidence" value="ECO:0007669"/>
    <property type="project" value="TreeGrafter"/>
</dbReference>
<dbReference type="OrthoDB" id="2015992at2759"/>
<feature type="binding site" evidence="6">
    <location>
        <begin position="9"/>
        <end position="13"/>
    </location>
    <ligand>
        <name>ATP</name>
        <dbReference type="ChEBI" id="CHEBI:30616"/>
    </ligand>
</feature>
<evidence type="ECO:0000256" key="5">
    <source>
        <dbReference type="ARBA" id="ARBA00038966"/>
    </source>
</evidence>
<evidence type="ECO:0000313" key="9">
    <source>
        <dbReference type="Proteomes" id="UP000594260"/>
    </source>
</evidence>
<feature type="binding site" evidence="6">
    <location>
        <position position="55"/>
    </location>
    <ligand>
        <name>substrate</name>
    </ligand>
</feature>
<dbReference type="Gene3D" id="3.40.50.10420">
    <property type="entry name" value="NagB/RpiA/CoA transferase-like"/>
    <property type="match status" value="1"/>
</dbReference>
<evidence type="ECO:0000256" key="3">
    <source>
        <dbReference type="ARBA" id="ARBA00022840"/>
    </source>
</evidence>
<dbReference type="CTD" id="10588"/>
<dbReference type="Proteomes" id="UP000594260">
    <property type="component" value="Unplaced"/>
</dbReference>
<evidence type="ECO:0000313" key="8">
    <source>
        <dbReference type="EnsemblMetazoa" id="XP_022669070"/>
    </source>
</evidence>
<dbReference type="GO" id="GO:0005739">
    <property type="term" value="C:mitochondrion"/>
    <property type="evidence" value="ECO:0007669"/>
    <property type="project" value="TreeGrafter"/>
</dbReference>
<dbReference type="GO" id="GO:0005524">
    <property type="term" value="F:ATP binding"/>
    <property type="evidence" value="ECO:0007669"/>
    <property type="project" value="UniProtKB-KW"/>
</dbReference>
<dbReference type="SUPFAM" id="SSF100950">
    <property type="entry name" value="NagB/RpiA/CoA transferase-like"/>
    <property type="match status" value="1"/>
</dbReference>
<dbReference type="KEGG" id="vde:111253630"/>
<evidence type="ECO:0000256" key="6">
    <source>
        <dbReference type="PIRSR" id="PIRSR006806-1"/>
    </source>
</evidence>
<feature type="binding site" evidence="6">
    <location>
        <begin position="144"/>
        <end position="152"/>
    </location>
    <ligand>
        <name>ATP</name>
        <dbReference type="ChEBI" id="CHEBI:30616"/>
    </ligand>
</feature>
<dbReference type="PANTHER" id="PTHR23407">
    <property type="entry name" value="ATPASE INHIBITOR/5-FORMYLTETRAHYDROFOLATE CYCLO-LIGASE"/>
    <property type="match status" value="1"/>
</dbReference>
<proteinExistence type="inferred from homology"/>
<comment type="cofactor">
    <cofactor evidence="7">
        <name>Mg(2+)</name>
        <dbReference type="ChEBI" id="CHEBI:18420"/>
    </cofactor>
</comment>
<dbReference type="GO" id="GO:0046872">
    <property type="term" value="F:metal ion binding"/>
    <property type="evidence" value="ECO:0007669"/>
    <property type="project" value="UniProtKB-KW"/>
</dbReference>
<comment type="catalytic activity">
    <reaction evidence="4 7">
        <text>(6S)-5-formyl-5,6,7,8-tetrahydrofolate + ATP = (6R)-5,10-methenyltetrahydrofolate + ADP + phosphate</text>
        <dbReference type="Rhea" id="RHEA:10488"/>
        <dbReference type="ChEBI" id="CHEBI:30616"/>
        <dbReference type="ChEBI" id="CHEBI:43474"/>
        <dbReference type="ChEBI" id="CHEBI:57455"/>
        <dbReference type="ChEBI" id="CHEBI:57457"/>
        <dbReference type="ChEBI" id="CHEBI:456216"/>
        <dbReference type="EC" id="6.3.3.2"/>
    </reaction>
</comment>
<dbReference type="InParanoid" id="A0A7M7L2E7"/>
<evidence type="ECO:0000256" key="2">
    <source>
        <dbReference type="ARBA" id="ARBA00022741"/>
    </source>
</evidence>
<dbReference type="FunFam" id="3.40.50.10420:FF:000007">
    <property type="entry name" value="5-formyltetrahydrofolate cyclo-ligase"/>
    <property type="match status" value="1"/>
</dbReference>
<dbReference type="PIRSF" id="PIRSF006806">
    <property type="entry name" value="FTHF_cligase"/>
    <property type="match status" value="1"/>
</dbReference>
<dbReference type="AlphaFoldDB" id="A0A7M7L2E7"/>
<dbReference type="GeneID" id="111253630"/>
<dbReference type="FunCoup" id="A0A7M7L2E7">
    <property type="interactions" value="433"/>
</dbReference>
<feature type="binding site" evidence="6">
    <location>
        <position position="60"/>
    </location>
    <ligand>
        <name>substrate</name>
    </ligand>
</feature>
<keyword evidence="7" id="KW-0460">Magnesium</keyword>
<accession>A0A7M7L2E7</accession>
<dbReference type="GO" id="GO:0009396">
    <property type="term" value="P:folic acid-containing compound biosynthetic process"/>
    <property type="evidence" value="ECO:0007669"/>
    <property type="project" value="TreeGrafter"/>
</dbReference>
<name>A0A7M7L2E7_VARDE</name>
<keyword evidence="7" id="KW-0479">Metal-binding</keyword>
<comment type="similarity">
    <text evidence="1 7">Belongs to the 5-formyltetrahydrofolate cyclo-ligase family.</text>
</comment>
<dbReference type="GO" id="GO:0030272">
    <property type="term" value="F:5-formyltetrahydrofolate cyclo-ligase activity"/>
    <property type="evidence" value="ECO:0007669"/>
    <property type="project" value="UniProtKB-EC"/>
</dbReference>
<dbReference type="InterPro" id="IPR024185">
    <property type="entry name" value="FTHF_cligase-like_sf"/>
</dbReference>
<protein>
    <recommendedName>
        <fullName evidence="5 7">5-formyltetrahydrofolate cyclo-ligase</fullName>
        <ecNumber evidence="5 7">6.3.3.2</ecNumber>
    </recommendedName>
</protein>
<keyword evidence="2 6" id="KW-0547">Nucleotide-binding</keyword>
<dbReference type="Pfam" id="PF01812">
    <property type="entry name" value="5-FTHF_cyc-lig"/>
    <property type="match status" value="1"/>
</dbReference>
<dbReference type="InterPro" id="IPR037171">
    <property type="entry name" value="NagB/RpiA_transferase-like"/>
</dbReference>
<evidence type="ECO:0000256" key="4">
    <source>
        <dbReference type="ARBA" id="ARBA00036539"/>
    </source>
</evidence>
<dbReference type="InterPro" id="IPR002698">
    <property type="entry name" value="FTHF_cligase"/>
</dbReference>
<keyword evidence="9" id="KW-1185">Reference proteome</keyword>
<sequence>MATTLAQAKTALRRTIKAKLKALDAADIAAQSQIVIEKLRALEAFQRARSVSIFVSLPHEVETRGIIREMLRTGKRVFLPRYREGTKEMDMVQVSSEKEFDALPRTKWNIQQPSMDAVCAEAIDAGGLDLVICPGVAFTIEGHRCGYGMGYYDRYLTKLRNSCPNKKAVLVGLAFKVQIVDNAELPWEDTDIKMDRILHS</sequence>
<organism evidence="8 9">
    <name type="scientific">Varroa destructor</name>
    <name type="common">Honeybee mite</name>
    <dbReference type="NCBI Taxonomy" id="109461"/>
    <lineage>
        <taxon>Eukaryota</taxon>
        <taxon>Metazoa</taxon>
        <taxon>Ecdysozoa</taxon>
        <taxon>Arthropoda</taxon>
        <taxon>Chelicerata</taxon>
        <taxon>Arachnida</taxon>
        <taxon>Acari</taxon>
        <taxon>Parasitiformes</taxon>
        <taxon>Mesostigmata</taxon>
        <taxon>Gamasina</taxon>
        <taxon>Dermanyssoidea</taxon>
        <taxon>Varroidae</taxon>
        <taxon>Varroa</taxon>
    </lineage>
</organism>
<dbReference type="EC" id="6.3.3.2" evidence="5 7"/>
<dbReference type="PANTHER" id="PTHR23407:SF1">
    <property type="entry name" value="5-FORMYLTETRAHYDROFOLATE CYCLO-LIGASE"/>
    <property type="match status" value="1"/>
</dbReference>
<dbReference type="NCBIfam" id="TIGR02727">
    <property type="entry name" value="MTHFS_bact"/>
    <property type="match status" value="1"/>
</dbReference>
<dbReference type="EnsemblMetazoa" id="XM_022813335">
    <property type="protein sequence ID" value="XP_022669070"/>
    <property type="gene ID" value="LOC111253630"/>
</dbReference>
<keyword evidence="3 6" id="KW-0067">ATP-binding</keyword>
<dbReference type="OMA" id="STIYPCQ"/>
<dbReference type="RefSeq" id="XP_022669070.1">
    <property type="nucleotide sequence ID" value="XM_022813335.1"/>
</dbReference>
<evidence type="ECO:0000256" key="7">
    <source>
        <dbReference type="RuleBase" id="RU361279"/>
    </source>
</evidence>
<evidence type="ECO:0000256" key="1">
    <source>
        <dbReference type="ARBA" id="ARBA00010638"/>
    </source>
</evidence>